<name>A0A6S6TM94_9BACT</name>
<organism evidence="2">
    <name type="scientific">uncultured Aureispira sp</name>
    <dbReference type="NCBI Taxonomy" id="1331704"/>
    <lineage>
        <taxon>Bacteria</taxon>
        <taxon>Pseudomonadati</taxon>
        <taxon>Bacteroidota</taxon>
        <taxon>Saprospiria</taxon>
        <taxon>Saprospirales</taxon>
        <taxon>Saprospiraceae</taxon>
        <taxon>Aureispira</taxon>
        <taxon>environmental samples</taxon>
    </lineage>
</organism>
<feature type="non-terminal residue" evidence="2">
    <location>
        <position position="1"/>
    </location>
</feature>
<evidence type="ECO:0000256" key="1">
    <source>
        <dbReference type="SAM" id="Phobius"/>
    </source>
</evidence>
<gene>
    <name evidence="2" type="ORF">HELGO_WM43100</name>
</gene>
<keyword evidence="1" id="KW-0472">Membrane</keyword>
<sequence length="55" mass="6232">NDLLILKKELVQIETYTILLYLFIAVISTVHLGNILYKRGGVLLSPISPYKTTEI</sequence>
<keyword evidence="1" id="KW-1133">Transmembrane helix</keyword>
<reference evidence="2" key="1">
    <citation type="submission" date="2020-01" db="EMBL/GenBank/DDBJ databases">
        <authorList>
            <person name="Meier V. D."/>
            <person name="Meier V D."/>
        </authorList>
    </citation>
    <scope>NUCLEOTIDE SEQUENCE</scope>
    <source>
        <strain evidence="2">HLG_WM_MAG_10</strain>
    </source>
</reference>
<keyword evidence="1" id="KW-0812">Transmembrane</keyword>
<accession>A0A6S6TM94</accession>
<protein>
    <submittedName>
        <fullName evidence="2">Uncharacterized protein</fullName>
    </submittedName>
</protein>
<evidence type="ECO:0000313" key="2">
    <source>
        <dbReference type="EMBL" id="CAA6817458.1"/>
    </source>
</evidence>
<dbReference type="AlphaFoldDB" id="A0A6S6TM94"/>
<feature type="transmembrane region" description="Helical" evidence="1">
    <location>
        <begin position="18"/>
        <end position="37"/>
    </location>
</feature>
<proteinExistence type="predicted"/>
<dbReference type="EMBL" id="CACVAQ010000252">
    <property type="protein sequence ID" value="CAA6817458.1"/>
    <property type="molecule type" value="Genomic_DNA"/>
</dbReference>